<dbReference type="EMBL" id="HBIW01002462">
    <property type="protein sequence ID" value="CAE0686643.1"/>
    <property type="molecule type" value="Transcribed_RNA"/>
</dbReference>
<evidence type="ECO:0008006" key="2">
    <source>
        <dbReference type="Google" id="ProtNLM"/>
    </source>
</evidence>
<evidence type="ECO:0000313" key="1">
    <source>
        <dbReference type="EMBL" id="CAE0686643.1"/>
    </source>
</evidence>
<organism evidence="1">
    <name type="scientific">Pelagomonas calceolata</name>
    <dbReference type="NCBI Taxonomy" id="35677"/>
    <lineage>
        <taxon>Eukaryota</taxon>
        <taxon>Sar</taxon>
        <taxon>Stramenopiles</taxon>
        <taxon>Ochrophyta</taxon>
        <taxon>Pelagophyceae</taxon>
        <taxon>Pelagomonadales</taxon>
        <taxon>Pelagomonadaceae</taxon>
        <taxon>Pelagomonas</taxon>
    </lineage>
</organism>
<dbReference type="CDD" id="cd14726">
    <property type="entry name" value="TraB_PrgY-like"/>
    <property type="match status" value="1"/>
</dbReference>
<protein>
    <recommendedName>
        <fullName evidence="2">TraB domain-containing protein</fullName>
    </recommendedName>
</protein>
<dbReference type="InterPro" id="IPR046345">
    <property type="entry name" value="TraB_PrgY-like"/>
</dbReference>
<dbReference type="PANTHER" id="PTHR21530:SF7">
    <property type="entry name" value="TRAB DOMAIN-CONTAINING PROTEIN"/>
    <property type="match status" value="1"/>
</dbReference>
<reference evidence="1" key="1">
    <citation type="submission" date="2021-01" db="EMBL/GenBank/DDBJ databases">
        <authorList>
            <person name="Corre E."/>
            <person name="Pelletier E."/>
            <person name="Niang G."/>
            <person name="Scheremetjew M."/>
            <person name="Finn R."/>
            <person name="Kale V."/>
            <person name="Holt S."/>
            <person name="Cochrane G."/>
            <person name="Meng A."/>
            <person name="Brown T."/>
            <person name="Cohen L."/>
        </authorList>
    </citation>
    <scope>NUCLEOTIDE SEQUENCE</scope>
    <source>
        <strain evidence="1">CCMP1756</strain>
    </source>
</reference>
<accession>A0A7S3ZL13</accession>
<sequence length="220" mass="23624">MRLILCHVALVRALHSSQRVLKRRDLGAIATAAALGTRARPAVAVPPACDDAVAVWSNGNRQVYIVGTAHVSEKSAELVAQTIDAVQPTLVMLELDRKRLKGAPAAASSASTPQPPRRPSLLERTGAWVVGSLLSSLYKSLDDLGLNSGREFSVALTKARENNIQILLADRDVDETLRRLSAAIQQTSSQAAHKSYYAALQIVFCAGLKTLNGSRPSRRP</sequence>
<dbReference type="AlphaFoldDB" id="A0A7S3ZL13"/>
<dbReference type="InterPro" id="IPR002816">
    <property type="entry name" value="TraB/PrgY/GumN_fam"/>
</dbReference>
<dbReference type="PANTHER" id="PTHR21530">
    <property type="entry name" value="PHEROMONE SHUTDOWN PROTEIN"/>
    <property type="match status" value="1"/>
</dbReference>
<name>A0A7S3ZL13_9STRA</name>
<proteinExistence type="predicted"/>
<dbReference type="Pfam" id="PF01963">
    <property type="entry name" value="TraB_PrgY_gumN"/>
    <property type="match status" value="1"/>
</dbReference>
<gene>
    <name evidence="1" type="ORF">PCAL00307_LOCUS2077</name>
</gene>